<dbReference type="EC" id="2.4.2.7" evidence="6 11"/>
<comment type="function">
    <text evidence="2 11">Catalyzes a salvage reaction resulting in the formation of AMP, that is energically less costly than de novo synthesis.</text>
</comment>
<gene>
    <name evidence="11" type="primary">apt</name>
    <name evidence="13" type="ORF">SAMN05216174_1011012</name>
</gene>
<dbReference type="GO" id="GO:0044209">
    <property type="term" value="P:AMP salvage"/>
    <property type="evidence" value="ECO:0007669"/>
    <property type="project" value="UniProtKB-UniRule"/>
</dbReference>
<dbReference type="HAMAP" id="MF_00004">
    <property type="entry name" value="Aden_phosphoribosyltr"/>
    <property type="match status" value="1"/>
</dbReference>
<dbReference type="NCBIfam" id="NF002636">
    <property type="entry name" value="PRK02304.1-5"/>
    <property type="match status" value="1"/>
</dbReference>
<keyword evidence="10 11" id="KW-0660">Purine salvage</keyword>
<evidence type="ECO:0000256" key="9">
    <source>
        <dbReference type="ARBA" id="ARBA00022679"/>
    </source>
</evidence>
<keyword evidence="8 11" id="KW-0328">Glycosyltransferase</keyword>
<evidence type="ECO:0000256" key="4">
    <source>
        <dbReference type="ARBA" id="ARBA00004659"/>
    </source>
</evidence>
<dbReference type="GO" id="GO:0005737">
    <property type="term" value="C:cytoplasm"/>
    <property type="evidence" value="ECO:0007669"/>
    <property type="project" value="UniProtKB-SubCell"/>
</dbReference>
<dbReference type="EMBL" id="FMZZ01000001">
    <property type="protein sequence ID" value="SDC32570.1"/>
    <property type="molecule type" value="Genomic_DNA"/>
</dbReference>
<evidence type="ECO:0000256" key="10">
    <source>
        <dbReference type="ARBA" id="ARBA00022726"/>
    </source>
</evidence>
<dbReference type="NCBIfam" id="NF002634">
    <property type="entry name" value="PRK02304.1-3"/>
    <property type="match status" value="1"/>
</dbReference>
<name>A0A1G6KNE3_9PSEU</name>
<dbReference type="CDD" id="cd06223">
    <property type="entry name" value="PRTases_typeI"/>
    <property type="match status" value="1"/>
</dbReference>
<dbReference type="AlphaFoldDB" id="A0A1G6KNE3"/>
<comment type="pathway">
    <text evidence="4 11">Purine metabolism; AMP biosynthesis via salvage pathway; AMP from adenine: step 1/1.</text>
</comment>
<dbReference type="GO" id="GO:0006168">
    <property type="term" value="P:adenine salvage"/>
    <property type="evidence" value="ECO:0007669"/>
    <property type="project" value="InterPro"/>
</dbReference>
<dbReference type="Gene3D" id="3.40.50.2020">
    <property type="match status" value="1"/>
</dbReference>
<comment type="catalytic activity">
    <reaction evidence="1 11">
        <text>AMP + diphosphate = 5-phospho-alpha-D-ribose 1-diphosphate + adenine</text>
        <dbReference type="Rhea" id="RHEA:16609"/>
        <dbReference type="ChEBI" id="CHEBI:16708"/>
        <dbReference type="ChEBI" id="CHEBI:33019"/>
        <dbReference type="ChEBI" id="CHEBI:58017"/>
        <dbReference type="ChEBI" id="CHEBI:456215"/>
        <dbReference type="EC" id="2.4.2.7"/>
    </reaction>
</comment>
<keyword evidence="14" id="KW-1185">Reference proteome</keyword>
<protein>
    <recommendedName>
        <fullName evidence="6 11">Adenine phosphoribosyltransferase</fullName>
        <shortName evidence="11">APRT</shortName>
        <ecNumber evidence="6 11">2.4.2.7</ecNumber>
    </recommendedName>
</protein>
<evidence type="ECO:0000313" key="14">
    <source>
        <dbReference type="Proteomes" id="UP000199501"/>
    </source>
</evidence>
<evidence type="ECO:0000256" key="5">
    <source>
        <dbReference type="ARBA" id="ARBA00008391"/>
    </source>
</evidence>
<dbReference type="GO" id="GO:0006166">
    <property type="term" value="P:purine ribonucleoside salvage"/>
    <property type="evidence" value="ECO:0007669"/>
    <property type="project" value="UniProtKB-KW"/>
</dbReference>
<feature type="domain" description="Phosphoribosyltransferase" evidence="12">
    <location>
        <begin position="55"/>
        <end position="154"/>
    </location>
</feature>
<proteinExistence type="inferred from homology"/>
<evidence type="ECO:0000256" key="2">
    <source>
        <dbReference type="ARBA" id="ARBA00003968"/>
    </source>
</evidence>
<evidence type="ECO:0000256" key="8">
    <source>
        <dbReference type="ARBA" id="ARBA00022676"/>
    </source>
</evidence>
<accession>A0A1G6KNE3</accession>
<dbReference type="SUPFAM" id="SSF53271">
    <property type="entry name" value="PRTase-like"/>
    <property type="match status" value="1"/>
</dbReference>
<keyword evidence="9 11" id="KW-0808">Transferase</keyword>
<dbReference type="Proteomes" id="UP000199501">
    <property type="component" value="Unassembled WGS sequence"/>
</dbReference>
<dbReference type="InterPro" id="IPR000836">
    <property type="entry name" value="PRTase_dom"/>
</dbReference>
<evidence type="ECO:0000256" key="1">
    <source>
        <dbReference type="ARBA" id="ARBA00000868"/>
    </source>
</evidence>
<dbReference type="GO" id="GO:0016208">
    <property type="term" value="F:AMP binding"/>
    <property type="evidence" value="ECO:0007669"/>
    <property type="project" value="TreeGrafter"/>
</dbReference>
<comment type="similarity">
    <text evidence="5 11">Belongs to the purine/pyrimidine phosphoribosyltransferase family.</text>
</comment>
<dbReference type="PANTHER" id="PTHR32315">
    <property type="entry name" value="ADENINE PHOSPHORIBOSYLTRANSFERASE"/>
    <property type="match status" value="1"/>
</dbReference>
<evidence type="ECO:0000256" key="6">
    <source>
        <dbReference type="ARBA" id="ARBA00011893"/>
    </source>
</evidence>
<keyword evidence="7 11" id="KW-0963">Cytoplasm</keyword>
<dbReference type="OrthoDB" id="9803963at2"/>
<dbReference type="STRING" id="1271860.SAMN05216174_1011012"/>
<evidence type="ECO:0000313" key="13">
    <source>
        <dbReference type="EMBL" id="SDC32570.1"/>
    </source>
</evidence>
<organism evidence="13 14">
    <name type="scientific">Actinokineospora iranica</name>
    <dbReference type="NCBI Taxonomy" id="1271860"/>
    <lineage>
        <taxon>Bacteria</taxon>
        <taxon>Bacillati</taxon>
        <taxon>Actinomycetota</taxon>
        <taxon>Actinomycetes</taxon>
        <taxon>Pseudonocardiales</taxon>
        <taxon>Pseudonocardiaceae</taxon>
        <taxon>Actinokineospora</taxon>
    </lineage>
</organism>
<comment type="subcellular location">
    <subcellularLocation>
        <location evidence="3 11">Cytoplasm</location>
    </subcellularLocation>
</comment>
<evidence type="ECO:0000256" key="3">
    <source>
        <dbReference type="ARBA" id="ARBA00004496"/>
    </source>
</evidence>
<dbReference type="GO" id="GO:0003999">
    <property type="term" value="F:adenine phosphoribosyltransferase activity"/>
    <property type="evidence" value="ECO:0007669"/>
    <property type="project" value="UniProtKB-UniRule"/>
</dbReference>
<evidence type="ECO:0000256" key="11">
    <source>
        <dbReference type="HAMAP-Rule" id="MF_00004"/>
    </source>
</evidence>
<dbReference type="InterPro" id="IPR029057">
    <property type="entry name" value="PRTase-like"/>
</dbReference>
<comment type="subunit">
    <text evidence="11">Homodimer.</text>
</comment>
<dbReference type="PANTHER" id="PTHR32315:SF3">
    <property type="entry name" value="ADENINE PHOSPHORIBOSYLTRANSFERASE"/>
    <property type="match status" value="1"/>
</dbReference>
<dbReference type="InterPro" id="IPR050054">
    <property type="entry name" value="UPRTase/APRTase"/>
</dbReference>
<dbReference type="FunFam" id="3.40.50.2020:FF:000021">
    <property type="entry name" value="Adenine phosphoribosyltransferase"/>
    <property type="match status" value="1"/>
</dbReference>
<reference evidence="14" key="1">
    <citation type="submission" date="2016-10" db="EMBL/GenBank/DDBJ databases">
        <authorList>
            <person name="Varghese N."/>
            <person name="Submissions S."/>
        </authorList>
    </citation>
    <scope>NUCLEOTIDE SEQUENCE [LARGE SCALE GENOMIC DNA]</scope>
    <source>
        <strain evidence="14">IBRC-M 10403</strain>
    </source>
</reference>
<evidence type="ECO:0000256" key="7">
    <source>
        <dbReference type="ARBA" id="ARBA00022490"/>
    </source>
</evidence>
<dbReference type="InterPro" id="IPR005764">
    <property type="entry name" value="Ade_phspho_trans"/>
</dbReference>
<evidence type="ECO:0000259" key="12">
    <source>
        <dbReference type="Pfam" id="PF00156"/>
    </source>
</evidence>
<dbReference type="UniPathway" id="UPA00588">
    <property type="reaction ID" value="UER00646"/>
</dbReference>
<dbReference type="Pfam" id="PF00156">
    <property type="entry name" value="Pribosyltran"/>
    <property type="match status" value="1"/>
</dbReference>
<dbReference type="RefSeq" id="WP_091448492.1">
    <property type="nucleotide sequence ID" value="NZ_FMZZ01000001.1"/>
</dbReference>
<sequence length="175" mass="17869">MSETALDRALGLVREVPDFPEPGVLFRDLSPLLADRDGFRAVTDALAATVPAGVSTLVAVEARGFLFGAAMAAAHGYGVVPVRKPGKLPAVAHRATYALEYGTATLELPADVLRPGDRVVVVDDVLATGGTVEAAAGLVRRAGAEVAGVTVVIEIAALGGRARLAPHGVRSLITA</sequence>
<dbReference type="GO" id="GO:0002055">
    <property type="term" value="F:adenine binding"/>
    <property type="evidence" value="ECO:0007669"/>
    <property type="project" value="TreeGrafter"/>
</dbReference>